<dbReference type="Proteomes" id="UP000004198">
    <property type="component" value="Unassembled WGS sequence"/>
</dbReference>
<reference evidence="1 2" key="1">
    <citation type="submission" date="2009-06" db="EMBL/GenBank/DDBJ databases">
        <title>The draft genome of Clostridium carboxidivorans P7.</title>
        <authorList>
            <consortium name="US DOE Joint Genome Institute (JGI-PGF)"/>
            <person name="Lucas S."/>
            <person name="Copeland A."/>
            <person name="Lapidus A."/>
            <person name="Glavina del Rio T."/>
            <person name="Tice H."/>
            <person name="Bruce D."/>
            <person name="Goodwin L."/>
            <person name="Pitluck S."/>
            <person name="Larimer F."/>
            <person name="Land M.L."/>
            <person name="Hauser L."/>
            <person name="Hemme C.L."/>
        </authorList>
    </citation>
    <scope>NUCLEOTIDE SEQUENCE [LARGE SCALE GENOMIC DNA]</scope>
    <source>
        <strain evidence="1 2">P7</strain>
    </source>
</reference>
<dbReference type="EMBL" id="ACVI01000131">
    <property type="protein sequence ID" value="EET84762.1"/>
    <property type="molecule type" value="Genomic_DNA"/>
</dbReference>
<organism evidence="1 2">
    <name type="scientific">Clostridium carboxidivorans P7</name>
    <dbReference type="NCBI Taxonomy" id="536227"/>
    <lineage>
        <taxon>Bacteria</taxon>
        <taxon>Bacillati</taxon>
        <taxon>Bacillota</taxon>
        <taxon>Clostridia</taxon>
        <taxon>Eubacteriales</taxon>
        <taxon>Clostridiaceae</taxon>
        <taxon>Clostridium</taxon>
    </lineage>
</organism>
<gene>
    <name evidence="1" type="ORF">CcarbDRAFT_4779</name>
</gene>
<proteinExistence type="predicted"/>
<comment type="caution">
    <text evidence="1">The sequence shown here is derived from an EMBL/GenBank/DDBJ whole genome shotgun (WGS) entry which is preliminary data.</text>
</comment>
<evidence type="ECO:0000313" key="1">
    <source>
        <dbReference type="EMBL" id="EET84762.1"/>
    </source>
</evidence>
<evidence type="ECO:0000313" key="2">
    <source>
        <dbReference type="Proteomes" id="UP000004198"/>
    </source>
</evidence>
<keyword evidence="2" id="KW-1185">Reference proteome</keyword>
<sequence>MIADDNPLSLDELIFKASFDNAKEALNLYSCMIYKMF</sequence>
<dbReference type="AlphaFoldDB" id="C6Q162"/>
<accession>C6Q162</accession>
<protein>
    <submittedName>
        <fullName evidence="1">Uncharacterized protein</fullName>
    </submittedName>
</protein>
<name>C6Q162_9CLOT</name>